<dbReference type="InterPro" id="IPR051159">
    <property type="entry name" value="Hexapeptide_acetyltransf"/>
</dbReference>
<evidence type="ECO:0000259" key="3">
    <source>
        <dbReference type="SMART" id="SM01266"/>
    </source>
</evidence>
<feature type="non-terminal residue" evidence="4">
    <location>
        <position position="156"/>
    </location>
</feature>
<gene>
    <name evidence="4" type="ORF">CU097_010291</name>
</gene>
<dbReference type="SUPFAM" id="SSF51161">
    <property type="entry name" value="Trimeric LpxA-like enzymes"/>
    <property type="match status" value="1"/>
</dbReference>
<dbReference type="PANTHER" id="PTHR23416:SF23">
    <property type="entry name" value="ACETYLTRANSFERASE C18B11.09C-RELATED"/>
    <property type="match status" value="1"/>
</dbReference>
<name>A0A367J9B7_RHIAZ</name>
<protein>
    <recommendedName>
        <fullName evidence="3">Maltose/galactoside acetyltransferase domain-containing protein</fullName>
    </recommendedName>
</protein>
<evidence type="ECO:0000256" key="1">
    <source>
        <dbReference type="ARBA" id="ARBA00007274"/>
    </source>
</evidence>
<dbReference type="InterPro" id="IPR011004">
    <property type="entry name" value="Trimer_LpxA-like_sf"/>
</dbReference>
<dbReference type="CDD" id="cd03357">
    <property type="entry name" value="LbH_MAT_GAT"/>
    <property type="match status" value="1"/>
</dbReference>
<reference evidence="4 5" key="1">
    <citation type="journal article" date="2018" name="G3 (Bethesda)">
        <title>Phylogenetic and Phylogenomic Definition of Rhizopus Species.</title>
        <authorList>
            <person name="Gryganskyi A.P."/>
            <person name="Golan J."/>
            <person name="Dolatabadi S."/>
            <person name="Mondo S."/>
            <person name="Robb S."/>
            <person name="Idnurm A."/>
            <person name="Muszewska A."/>
            <person name="Steczkiewicz K."/>
            <person name="Masonjones S."/>
            <person name="Liao H.L."/>
            <person name="Gajdeczka M.T."/>
            <person name="Anike F."/>
            <person name="Vuek A."/>
            <person name="Anishchenko I.M."/>
            <person name="Voigt K."/>
            <person name="de Hoog G.S."/>
            <person name="Smith M.E."/>
            <person name="Heitman J."/>
            <person name="Vilgalys R."/>
            <person name="Stajich J.E."/>
        </authorList>
    </citation>
    <scope>NUCLEOTIDE SEQUENCE [LARGE SCALE GENOMIC DNA]</scope>
    <source>
        <strain evidence="4 5">CBS 357.93</strain>
    </source>
</reference>
<dbReference type="AlphaFoldDB" id="A0A367J9B7"/>
<dbReference type="PANTHER" id="PTHR23416">
    <property type="entry name" value="SIALIC ACID SYNTHASE-RELATED"/>
    <property type="match status" value="1"/>
</dbReference>
<dbReference type="EMBL" id="PJQL01001889">
    <property type="protein sequence ID" value="RCH86341.1"/>
    <property type="molecule type" value="Genomic_DNA"/>
</dbReference>
<accession>A0A367J9B7</accession>
<comment type="similarity">
    <text evidence="1">Belongs to the transferase hexapeptide repeat family.</text>
</comment>
<dbReference type="Gene3D" id="2.160.10.10">
    <property type="entry name" value="Hexapeptide repeat proteins"/>
    <property type="match status" value="1"/>
</dbReference>
<sequence>MALTEKQKMLAGEYYHPGDSELDKDRKRIRALLHEYNTTVDSAKRSELVPHIFGSFGERSYALPNFRCDYGYNIHVGKHVEINYDCTFLDIAKITIGDYTLFGPSVHIYTVNHPLDPTERRTGVEIGKEVKIGHTCWIGGNVTICPGVTIGNGVTI</sequence>
<evidence type="ECO:0000313" key="5">
    <source>
        <dbReference type="Proteomes" id="UP000252139"/>
    </source>
</evidence>
<comment type="caution">
    <text evidence="4">The sequence shown here is derived from an EMBL/GenBank/DDBJ whole genome shotgun (WGS) entry which is preliminary data.</text>
</comment>
<evidence type="ECO:0000256" key="2">
    <source>
        <dbReference type="ARBA" id="ARBA00022679"/>
    </source>
</evidence>
<keyword evidence="5" id="KW-1185">Reference proteome</keyword>
<feature type="domain" description="Maltose/galactoside acetyltransferase" evidence="3">
    <location>
        <begin position="6"/>
        <end position="58"/>
    </location>
</feature>
<dbReference type="Pfam" id="PF12464">
    <property type="entry name" value="Mac"/>
    <property type="match status" value="1"/>
</dbReference>
<dbReference type="GO" id="GO:0016407">
    <property type="term" value="F:acetyltransferase activity"/>
    <property type="evidence" value="ECO:0007669"/>
    <property type="project" value="InterPro"/>
</dbReference>
<dbReference type="GO" id="GO:0008374">
    <property type="term" value="F:O-acyltransferase activity"/>
    <property type="evidence" value="ECO:0007669"/>
    <property type="project" value="TreeGrafter"/>
</dbReference>
<evidence type="ECO:0000313" key="4">
    <source>
        <dbReference type="EMBL" id="RCH86341.1"/>
    </source>
</evidence>
<dbReference type="InterPro" id="IPR024688">
    <property type="entry name" value="Mac_dom"/>
</dbReference>
<organism evidence="4 5">
    <name type="scientific">Rhizopus azygosporus</name>
    <name type="common">Rhizopus microsporus var. azygosporus</name>
    <dbReference type="NCBI Taxonomy" id="86630"/>
    <lineage>
        <taxon>Eukaryota</taxon>
        <taxon>Fungi</taxon>
        <taxon>Fungi incertae sedis</taxon>
        <taxon>Mucoromycota</taxon>
        <taxon>Mucoromycotina</taxon>
        <taxon>Mucoromycetes</taxon>
        <taxon>Mucorales</taxon>
        <taxon>Mucorineae</taxon>
        <taxon>Rhizopodaceae</taxon>
        <taxon>Rhizopus</taxon>
    </lineage>
</organism>
<dbReference type="Proteomes" id="UP000252139">
    <property type="component" value="Unassembled WGS sequence"/>
</dbReference>
<dbReference type="OrthoDB" id="25818at2759"/>
<dbReference type="SMART" id="SM01266">
    <property type="entry name" value="Mac"/>
    <property type="match status" value="1"/>
</dbReference>
<dbReference type="STRING" id="86630.A0A367J9B7"/>
<proteinExistence type="inferred from homology"/>
<keyword evidence="2" id="KW-0808">Transferase</keyword>